<accession>A0A7J9CY39</accession>
<keyword evidence="2" id="KW-1185">Reference proteome</keyword>
<reference evidence="1 2" key="1">
    <citation type="journal article" date="2019" name="Genome Biol. Evol.">
        <title>Insights into the evolution of the New World diploid cottons (Gossypium, subgenus Houzingenia) based on genome sequencing.</title>
        <authorList>
            <person name="Grover C.E."/>
            <person name="Arick M.A. 2nd"/>
            <person name="Thrash A."/>
            <person name="Conover J.L."/>
            <person name="Sanders W.S."/>
            <person name="Peterson D.G."/>
            <person name="Frelichowski J.E."/>
            <person name="Scheffler J.A."/>
            <person name="Scheffler B.E."/>
            <person name="Wendel J.F."/>
        </authorList>
    </citation>
    <scope>NUCLEOTIDE SEQUENCE [LARGE SCALE GENOMIC DNA]</scope>
    <source>
        <strain evidence="1">5</strain>
        <tissue evidence="1">Leaf</tissue>
    </source>
</reference>
<evidence type="ECO:0000313" key="2">
    <source>
        <dbReference type="Proteomes" id="UP000593579"/>
    </source>
</evidence>
<evidence type="ECO:0000313" key="1">
    <source>
        <dbReference type="EMBL" id="MBA0753417.1"/>
    </source>
</evidence>
<name>A0A7J9CY39_GOSGO</name>
<gene>
    <name evidence="1" type="ORF">Gogos_021024</name>
</gene>
<organism evidence="1 2">
    <name type="scientific">Gossypium gossypioides</name>
    <name type="common">Mexican cotton</name>
    <name type="synonym">Selera gossypioides</name>
    <dbReference type="NCBI Taxonomy" id="34282"/>
    <lineage>
        <taxon>Eukaryota</taxon>
        <taxon>Viridiplantae</taxon>
        <taxon>Streptophyta</taxon>
        <taxon>Embryophyta</taxon>
        <taxon>Tracheophyta</taxon>
        <taxon>Spermatophyta</taxon>
        <taxon>Magnoliopsida</taxon>
        <taxon>eudicotyledons</taxon>
        <taxon>Gunneridae</taxon>
        <taxon>Pentapetalae</taxon>
        <taxon>rosids</taxon>
        <taxon>malvids</taxon>
        <taxon>Malvales</taxon>
        <taxon>Malvaceae</taxon>
        <taxon>Malvoideae</taxon>
        <taxon>Gossypium</taxon>
    </lineage>
</organism>
<dbReference type="OrthoDB" id="988218at2759"/>
<dbReference type="Proteomes" id="UP000593579">
    <property type="component" value="Unassembled WGS sequence"/>
</dbReference>
<dbReference type="EMBL" id="JABEZY010256016">
    <property type="protein sequence ID" value="MBA0753417.1"/>
    <property type="molecule type" value="Genomic_DNA"/>
</dbReference>
<comment type="caution">
    <text evidence="1">The sequence shown here is derived from an EMBL/GenBank/DDBJ whole genome shotgun (WGS) entry which is preliminary data.</text>
</comment>
<proteinExistence type="predicted"/>
<feature type="non-terminal residue" evidence="1">
    <location>
        <position position="145"/>
    </location>
</feature>
<protein>
    <submittedName>
        <fullName evidence="1">Uncharacterized protein</fullName>
    </submittedName>
</protein>
<dbReference type="AlphaFoldDB" id="A0A7J9CY39"/>
<sequence>MMFTFQMMFTLMETVKKGKHLRYQLHILKLEGKKSSKKIGGVARLSSQIEKLCDAADNMSQATSSLTPIMDPYGIPQAVKVLDCMSEEVMSMVDNFNGDESDDERENKEMLQRMECFNQLFVVASSSVKLYYEKYILKQPCMDSK</sequence>